<keyword evidence="2" id="KW-1185">Reference proteome</keyword>
<gene>
    <name evidence="1" type="ORF">BJ212DRAFT_1303725</name>
</gene>
<dbReference type="Proteomes" id="UP000807769">
    <property type="component" value="Unassembled WGS sequence"/>
</dbReference>
<protein>
    <submittedName>
        <fullName evidence="1">Uncharacterized protein</fullName>
    </submittedName>
</protein>
<evidence type="ECO:0000313" key="2">
    <source>
        <dbReference type="Proteomes" id="UP000807769"/>
    </source>
</evidence>
<dbReference type="OrthoDB" id="2939859at2759"/>
<name>A0A9P7J6U8_9AGAM</name>
<dbReference type="EMBL" id="JABBWG010000047">
    <property type="protein sequence ID" value="KAG1806211.1"/>
    <property type="molecule type" value="Genomic_DNA"/>
</dbReference>
<dbReference type="GeneID" id="64627487"/>
<dbReference type="AlphaFoldDB" id="A0A9P7J6U8"/>
<reference evidence="1" key="1">
    <citation type="journal article" date="2020" name="New Phytol.">
        <title>Comparative genomics reveals dynamic genome evolution in host specialist ectomycorrhizal fungi.</title>
        <authorList>
            <person name="Lofgren L.A."/>
            <person name="Nguyen N.H."/>
            <person name="Vilgalys R."/>
            <person name="Ruytinx J."/>
            <person name="Liao H.L."/>
            <person name="Branco S."/>
            <person name="Kuo A."/>
            <person name="LaButti K."/>
            <person name="Lipzen A."/>
            <person name="Andreopoulos W."/>
            <person name="Pangilinan J."/>
            <person name="Riley R."/>
            <person name="Hundley H."/>
            <person name="Na H."/>
            <person name="Barry K."/>
            <person name="Grigoriev I.V."/>
            <person name="Stajich J.E."/>
            <person name="Kennedy P.G."/>
        </authorList>
    </citation>
    <scope>NUCLEOTIDE SEQUENCE</scope>
    <source>
        <strain evidence="1">MN1</strain>
    </source>
</reference>
<comment type="caution">
    <text evidence="1">The sequence shown here is derived from an EMBL/GenBank/DDBJ whole genome shotgun (WGS) entry which is preliminary data.</text>
</comment>
<accession>A0A9P7J6U8</accession>
<sequence>MLIRWIHTEHTGALAPFGTLHIRWSLAQEYAANMLYHYLITTNIPHHAALLPLLHQLLVTLVKQKFTDLEMMTCSTDYSLCMGSLADNGGFLLASTNTKTCEASQPMEKSTTALDEREGTGDGVVVVQFQEVEEEFVDCHGDDMDLEEGESMLLHKAEDEWDFEKK</sequence>
<dbReference type="RefSeq" id="XP_041187720.1">
    <property type="nucleotide sequence ID" value="XM_041333470.1"/>
</dbReference>
<proteinExistence type="predicted"/>
<evidence type="ECO:0000313" key="1">
    <source>
        <dbReference type="EMBL" id="KAG1806211.1"/>
    </source>
</evidence>
<organism evidence="1 2">
    <name type="scientific">Suillus subaureus</name>
    <dbReference type="NCBI Taxonomy" id="48587"/>
    <lineage>
        <taxon>Eukaryota</taxon>
        <taxon>Fungi</taxon>
        <taxon>Dikarya</taxon>
        <taxon>Basidiomycota</taxon>
        <taxon>Agaricomycotina</taxon>
        <taxon>Agaricomycetes</taxon>
        <taxon>Agaricomycetidae</taxon>
        <taxon>Boletales</taxon>
        <taxon>Suillineae</taxon>
        <taxon>Suillaceae</taxon>
        <taxon>Suillus</taxon>
    </lineage>
</organism>